<sequence length="166" mass="18981">MTQDLTQKWLSEIQSLKQQMAQLQQKRDEAWESSQKWRQLYNTESEQRRTDAKMYQQEIASLKAELWKLQGINTDTITETTTTAIESELTEDTSIEELKAKLLAVTQERDRLIQAFKTEQENHEQTRKNLTTALGDAIDSLTQLRAATKATGETEEAGEVGDNVST</sequence>
<keyword evidence="1" id="KW-0175">Coiled coil</keyword>
<evidence type="ECO:0000256" key="1">
    <source>
        <dbReference type="SAM" id="Coils"/>
    </source>
</evidence>
<accession>A0ABR9VFN0</accession>
<reference evidence="2 3" key="1">
    <citation type="submission" date="2020-10" db="EMBL/GenBank/DDBJ databases">
        <authorList>
            <person name="Castelo-Branco R."/>
            <person name="Eusebio N."/>
            <person name="Adriana R."/>
            <person name="Vieira A."/>
            <person name="Brugerolle De Fraissinette N."/>
            <person name="Rezende De Castro R."/>
            <person name="Schneider M.P."/>
            <person name="Vasconcelos V."/>
            <person name="Leao P.N."/>
        </authorList>
    </citation>
    <scope>NUCLEOTIDE SEQUENCE [LARGE SCALE GENOMIC DNA]</scope>
    <source>
        <strain evidence="2 3">LEGE 00250</strain>
    </source>
</reference>
<dbReference type="RefSeq" id="WP_193943222.1">
    <property type="nucleotide sequence ID" value="NZ_JADEWB010000088.1"/>
</dbReference>
<dbReference type="EMBL" id="JADEWB010000088">
    <property type="protein sequence ID" value="MBE9237308.1"/>
    <property type="molecule type" value="Genomic_DNA"/>
</dbReference>
<proteinExistence type="predicted"/>
<feature type="coiled-coil region" evidence="1">
    <location>
        <begin position="6"/>
        <end position="33"/>
    </location>
</feature>
<evidence type="ECO:0000313" key="3">
    <source>
        <dbReference type="Proteomes" id="UP000606776"/>
    </source>
</evidence>
<dbReference type="Proteomes" id="UP000606776">
    <property type="component" value="Unassembled WGS sequence"/>
</dbReference>
<organism evidence="2 3">
    <name type="scientific">Sphaerospermopsis aphanizomenoides LEGE 00250</name>
    <dbReference type="NCBI Taxonomy" id="2777972"/>
    <lineage>
        <taxon>Bacteria</taxon>
        <taxon>Bacillati</taxon>
        <taxon>Cyanobacteriota</taxon>
        <taxon>Cyanophyceae</taxon>
        <taxon>Nostocales</taxon>
        <taxon>Aphanizomenonaceae</taxon>
        <taxon>Sphaerospermopsis</taxon>
        <taxon>Sphaerospermopsis aphanizomenoides</taxon>
    </lineage>
</organism>
<feature type="coiled-coil region" evidence="1">
    <location>
        <begin position="95"/>
        <end position="133"/>
    </location>
</feature>
<protein>
    <submittedName>
        <fullName evidence="2">Uncharacterized protein</fullName>
    </submittedName>
</protein>
<evidence type="ECO:0000313" key="2">
    <source>
        <dbReference type="EMBL" id="MBE9237308.1"/>
    </source>
</evidence>
<keyword evidence="3" id="KW-1185">Reference proteome</keyword>
<name>A0ABR9VFN0_9CYAN</name>
<comment type="caution">
    <text evidence="2">The sequence shown here is derived from an EMBL/GenBank/DDBJ whole genome shotgun (WGS) entry which is preliminary data.</text>
</comment>
<gene>
    <name evidence="2" type="ORF">IQ227_15040</name>
</gene>